<dbReference type="InterPro" id="IPR036866">
    <property type="entry name" value="RibonucZ/Hydroxyglut_hydro"/>
</dbReference>
<feature type="non-terminal residue" evidence="1">
    <location>
        <position position="83"/>
    </location>
</feature>
<dbReference type="Gene3D" id="3.60.15.10">
    <property type="entry name" value="Ribonuclease Z/Hydroxyacylglutathione hydrolase-like"/>
    <property type="match status" value="1"/>
</dbReference>
<name>X0YTC2_9ZZZZ</name>
<dbReference type="AlphaFoldDB" id="X0YTC2"/>
<dbReference type="SUPFAM" id="SSF56281">
    <property type="entry name" value="Metallo-hydrolase/oxidoreductase"/>
    <property type="match status" value="1"/>
</dbReference>
<evidence type="ECO:0000313" key="1">
    <source>
        <dbReference type="EMBL" id="GAG51593.1"/>
    </source>
</evidence>
<proteinExistence type="predicted"/>
<protein>
    <recommendedName>
        <fullName evidence="2">Metallo-beta-lactamase domain-containing protein</fullName>
    </recommendedName>
</protein>
<accession>X0YTC2</accession>
<reference evidence="1" key="1">
    <citation type="journal article" date="2014" name="Front. Microbiol.">
        <title>High frequency of phylogenetically diverse reductive dehalogenase-homologous genes in deep subseafloor sedimentary metagenomes.</title>
        <authorList>
            <person name="Kawai M."/>
            <person name="Futagami T."/>
            <person name="Toyoda A."/>
            <person name="Takaki Y."/>
            <person name="Nishi S."/>
            <person name="Hori S."/>
            <person name="Arai W."/>
            <person name="Tsubouchi T."/>
            <person name="Morono Y."/>
            <person name="Uchiyama I."/>
            <person name="Ito T."/>
            <person name="Fujiyama A."/>
            <person name="Inagaki F."/>
            <person name="Takami H."/>
        </authorList>
    </citation>
    <scope>NUCLEOTIDE SEQUENCE</scope>
    <source>
        <strain evidence="1">Expedition CK06-06</strain>
    </source>
</reference>
<evidence type="ECO:0008006" key="2">
    <source>
        <dbReference type="Google" id="ProtNLM"/>
    </source>
</evidence>
<gene>
    <name evidence="1" type="ORF">S01H1_75782</name>
</gene>
<sequence>MSFTYNIILNIKWFYMTVLTFYGGVNEIGGNKILLEDQDTRVFLDFGMSFKQSGLYFSEFLTPRKCNGLGDFFATGLLPDIPG</sequence>
<dbReference type="EMBL" id="BARS01050810">
    <property type="protein sequence ID" value="GAG51593.1"/>
    <property type="molecule type" value="Genomic_DNA"/>
</dbReference>
<comment type="caution">
    <text evidence="1">The sequence shown here is derived from an EMBL/GenBank/DDBJ whole genome shotgun (WGS) entry which is preliminary data.</text>
</comment>
<organism evidence="1">
    <name type="scientific">marine sediment metagenome</name>
    <dbReference type="NCBI Taxonomy" id="412755"/>
    <lineage>
        <taxon>unclassified sequences</taxon>
        <taxon>metagenomes</taxon>
        <taxon>ecological metagenomes</taxon>
    </lineage>
</organism>